<dbReference type="Gene3D" id="3.40.50.300">
    <property type="entry name" value="P-loop containing nucleotide triphosphate hydrolases"/>
    <property type="match status" value="1"/>
</dbReference>
<gene>
    <name evidence="1" type="ORF">DJ90_4830</name>
    <name evidence="2" type="ORF">GNQ08_07535</name>
</gene>
<sequence>MQLDNSILIYPFNAEAMPLIRSKKFAASYKRVILCALKGSGFNGKDASEVDGGETVGIQVREDLIECLDECSTVLFIESQYIQSDDEDFKQIANQAALRGKTVINNRGGYQGTSRAYRVDNVQDAYGLFGNVTIDISKDIKYEFNYGDLLQSEGLVDITTPIITVVGTGKNTNKLALQISIIEELEQQGYKVSWIGSNKMCELLGERSFPSFMFEDGITDTEKVLLFNRFVKSVEMSDHADVILIGVPGGIMPCSKNIPGDFGILSYKVFQAVSPDYLILSIFYDDYQDEFFTEIKSHIKYKFSSELNMIHICNRRIDWDEVRVLNQNVIPYYVIGSQAVNNFIRDKQGKVPVELVNIMRKNETAAIVEDIIARLADDEPNLVF</sequence>
<reference evidence="2 4" key="2">
    <citation type="submission" date="2019-11" db="EMBL/GenBank/DDBJ databases">
        <title>Draft genome sequences of five Paenibacillus species of dairy origin.</title>
        <authorList>
            <person name="Olajide A.M."/>
            <person name="Chen S."/>
            <person name="Lapointe G."/>
        </authorList>
    </citation>
    <scope>NUCLEOTIDE SEQUENCE [LARGE SCALE GENOMIC DNA]</scope>
    <source>
        <strain evidence="2 4">3CT49</strain>
    </source>
</reference>
<dbReference type="NCBIfam" id="TIGR04066">
    <property type="entry name" value="nat_prod_clost"/>
    <property type="match status" value="1"/>
</dbReference>
<name>A0A090Y5G9_PAEMA</name>
<dbReference type="RefSeq" id="WP_036627042.1">
    <property type="nucleotide sequence ID" value="NZ_BGML01000030.1"/>
</dbReference>
<dbReference type="GeneID" id="77010184"/>
<dbReference type="OrthoDB" id="5464925at2"/>
<dbReference type="Proteomes" id="UP000029278">
    <property type="component" value="Unassembled WGS sequence"/>
</dbReference>
<dbReference type="STRING" id="44252.DJ90_4830"/>
<accession>A0A090Y5G9</accession>
<evidence type="ECO:0000313" key="2">
    <source>
        <dbReference type="EMBL" id="MUG22270.1"/>
    </source>
</evidence>
<dbReference type="AlphaFoldDB" id="A0A090Y5G9"/>
<organism evidence="1 3">
    <name type="scientific">Paenibacillus macerans</name>
    <name type="common">Bacillus macerans</name>
    <dbReference type="NCBI Taxonomy" id="44252"/>
    <lineage>
        <taxon>Bacteria</taxon>
        <taxon>Bacillati</taxon>
        <taxon>Bacillota</taxon>
        <taxon>Bacilli</taxon>
        <taxon>Bacillales</taxon>
        <taxon>Paenibacillaceae</taxon>
        <taxon>Paenibacillus</taxon>
    </lineage>
</organism>
<protein>
    <submittedName>
        <fullName evidence="2">TIGR04066 family peptide maturation system protein</fullName>
    </submittedName>
</protein>
<dbReference type="InterPro" id="IPR027417">
    <property type="entry name" value="P-loop_NTPase"/>
</dbReference>
<dbReference type="HOGENOM" id="CLU_060727_0_0_9"/>
<dbReference type="PATRIC" id="fig|44252.3.peg.6017"/>
<dbReference type="InterPro" id="IPR023823">
    <property type="entry name" value="CHP04066_peptide_maturation"/>
</dbReference>
<comment type="caution">
    <text evidence="1">The sequence shown here is derived from an EMBL/GenBank/DDBJ whole genome shotgun (WGS) entry which is preliminary data.</text>
</comment>
<evidence type="ECO:0000313" key="1">
    <source>
        <dbReference type="EMBL" id="KFM93456.1"/>
    </source>
</evidence>
<reference evidence="1 3" key="1">
    <citation type="submission" date="2014-04" db="EMBL/GenBank/DDBJ databases">
        <authorList>
            <person name="Bishop-Lilly K.A."/>
            <person name="Broomall S.M."/>
            <person name="Chain P.S."/>
            <person name="Chertkov O."/>
            <person name="Coyne S.R."/>
            <person name="Daligault H.E."/>
            <person name="Davenport K.W."/>
            <person name="Erkkila T."/>
            <person name="Frey K.G."/>
            <person name="Gibbons H.S."/>
            <person name="Gu W."/>
            <person name="Jaissle J."/>
            <person name="Johnson S.L."/>
            <person name="Koroleva G.I."/>
            <person name="Ladner J.T."/>
            <person name="Lo C.-C."/>
            <person name="Minogue T.D."/>
            <person name="Munk C."/>
            <person name="Palacios G.F."/>
            <person name="Redden C.L."/>
            <person name="Rosenzweig C.N."/>
            <person name="Scholz M.B."/>
            <person name="Teshima H."/>
            <person name="Xu Y."/>
        </authorList>
    </citation>
    <scope>NUCLEOTIDE SEQUENCE [LARGE SCALE GENOMIC DNA]</scope>
    <source>
        <strain evidence="1 3">8244</strain>
    </source>
</reference>
<dbReference type="Proteomes" id="UP000442469">
    <property type="component" value="Unassembled WGS sequence"/>
</dbReference>
<keyword evidence="3" id="KW-1185">Reference proteome</keyword>
<evidence type="ECO:0000313" key="3">
    <source>
        <dbReference type="Proteomes" id="UP000029278"/>
    </source>
</evidence>
<dbReference type="EMBL" id="WNZZ01000004">
    <property type="protein sequence ID" value="MUG22270.1"/>
    <property type="molecule type" value="Genomic_DNA"/>
</dbReference>
<evidence type="ECO:0000313" key="4">
    <source>
        <dbReference type="Proteomes" id="UP000442469"/>
    </source>
</evidence>
<proteinExistence type="predicted"/>
<dbReference type="EMBL" id="JMQA01000052">
    <property type="protein sequence ID" value="KFM93456.1"/>
    <property type="molecule type" value="Genomic_DNA"/>
</dbReference>